<evidence type="ECO:0000259" key="19">
    <source>
        <dbReference type="Pfam" id="PF13807"/>
    </source>
</evidence>
<dbReference type="Pfam" id="PF02706">
    <property type="entry name" value="Wzz"/>
    <property type="match status" value="1"/>
</dbReference>
<dbReference type="Pfam" id="PF13614">
    <property type="entry name" value="AAA_31"/>
    <property type="match status" value="1"/>
</dbReference>
<keyword evidence="11" id="KW-0067">ATP-binding</keyword>
<dbReference type="InterPro" id="IPR025669">
    <property type="entry name" value="AAA_dom"/>
</dbReference>
<feature type="domain" description="AAA" evidence="18">
    <location>
        <begin position="551"/>
        <end position="679"/>
    </location>
</feature>
<evidence type="ECO:0000259" key="18">
    <source>
        <dbReference type="Pfam" id="PF13614"/>
    </source>
</evidence>
<evidence type="ECO:0000256" key="9">
    <source>
        <dbReference type="ARBA" id="ARBA00022741"/>
    </source>
</evidence>
<dbReference type="InterPro" id="IPR005702">
    <property type="entry name" value="Wzc-like_C"/>
</dbReference>
<comment type="similarity">
    <text evidence="2">Belongs to the CpsD/CapB family.</text>
</comment>
<evidence type="ECO:0000256" key="10">
    <source>
        <dbReference type="ARBA" id="ARBA00022777"/>
    </source>
</evidence>
<protein>
    <recommendedName>
        <fullName evidence="4">non-specific protein-tyrosine kinase</fullName>
        <ecNumber evidence="4">2.7.10.2</ecNumber>
    </recommendedName>
</protein>
<keyword evidence="7" id="KW-0808">Transferase</keyword>
<dbReference type="EC" id="2.7.10.2" evidence="4"/>
<evidence type="ECO:0000256" key="6">
    <source>
        <dbReference type="ARBA" id="ARBA00022519"/>
    </source>
</evidence>
<evidence type="ECO:0000256" key="11">
    <source>
        <dbReference type="ARBA" id="ARBA00022840"/>
    </source>
</evidence>
<dbReference type="EMBL" id="SMGK01000001">
    <property type="protein sequence ID" value="TCK75515.1"/>
    <property type="molecule type" value="Genomic_DNA"/>
</dbReference>
<keyword evidence="12 16" id="KW-1133">Transmembrane helix</keyword>
<gene>
    <name evidence="20" type="ORF">C7378_0499</name>
</gene>
<dbReference type="Proteomes" id="UP000295210">
    <property type="component" value="Unassembled WGS sequence"/>
</dbReference>
<evidence type="ECO:0000256" key="8">
    <source>
        <dbReference type="ARBA" id="ARBA00022692"/>
    </source>
</evidence>
<keyword evidence="6" id="KW-0997">Cell inner membrane</keyword>
<comment type="similarity">
    <text evidence="3">Belongs to the etk/wzc family.</text>
</comment>
<dbReference type="PANTHER" id="PTHR32309">
    <property type="entry name" value="TYROSINE-PROTEIN KINASE"/>
    <property type="match status" value="1"/>
</dbReference>
<evidence type="ECO:0000256" key="5">
    <source>
        <dbReference type="ARBA" id="ARBA00022475"/>
    </source>
</evidence>
<keyword evidence="10" id="KW-0418">Kinase</keyword>
<keyword evidence="9" id="KW-0547">Nucleotide-binding</keyword>
<keyword evidence="8 16" id="KW-0812">Transmembrane</keyword>
<dbReference type="InterPro" id="IPR027417">
    <property type="entry name" value="P-loop_NTPase"/>
</dbReference>
<evidence type="ECO:0000259" key="17">
    <source>
        <dbReference type="Pfam" id="PF02706"/>
    </source>
</evidence>
<reference evidence="20 21" key="1">
    <citation type="submission" date="2019-03" db="EMBL/GenBank/DDBJ databases">
        <title>Genomic Encyclopedia of Type Strains, Phase IV (KMG-IV): sequencing the most valuable type-strain genomes for metagenomic binning, comparative biology and taxonomic classification.</title>
        <authorList>
            <person name="Goeker M."/>
        </authorList>
    </citation>
    <scope>NUCLEOTIDE SEQUENCE [LARGE SCALE GENOMIC DNA]</scope>
    <source>
        <strain evidence="20 21">DSM 103428</strain>
    </source>
</reference>
<evidence type="ECO:0000256" key="13">
    <source>
        <dbReference type="ARBA" id="ARBA00023136"/>
    </source>
</evidence>
<keyword evidence="21" id="KW-1185">Reference proteome</keyword>
<organism evidence="20 21">
    <name type="scientific">Acidipila rosea</name>
    <dbReference type="NCBI Taxonomy" id="768535"/>
    <lineage>
        <taxon>Bacteria</taxon>
        <taxon>Pseudomonadati</taxon>
        <taxon>Acidobacteriota</taxon>
        <taxon>Terriglobia</taxon>
        <taxon>Terriglobales</taxon>
        <taxon>Acidobacteriaceae</taxon>
        <taxon>Acidipila</taxon>
    </lineage>
</organism>
<evidence type="ECO:0000256" key="3">
    <source>
        <dbReference type="ARBA" id="ARBA00008883"/>
    </source>
</evidence>
<evidence type="ECO:0000313" key="21">
    <source>
        <dbReference type="Proteomes" id="UP000295210"/>
    </source>
</evidence>
<keyword evidence="14" id="KW-0829">Tyrosine-protein kinase</keyword>
<keyword evidence="13 16" id="KW-0472">Membrane</keyword>
<dbReference type="InterPro" id="IPR003856">
    <property type="entry name" value="LPS_length_determ_N"/>
</dbReference>
<evidence type="ECO:0000256" key="12">
    <source>
        <dbReference type="ARBA" id="ARBA00022989"/>
    </source>
</evidence>
<comment type="catalytic activity">
    <reaction evidence="15">
        <text>L-tyrosyl-[protein] + ATP = O-phospho-L-tyrosyl-[protein] + ADP + H(+)</text>
        <dbReference type="Rhea" id="RHEA:10596"/>
        <dbReference type="Rhea" id="RHEA-COMP:10136"/>
        <dbReference type="Rhea" id="RHEA-COMP:20101"/>
        <dbReference type="ChEBI" id="CHEBI:15378"/>
        <dbReference type="ChEBI" id="CHEBI:30616"/>
        <dbReference type="ChEBI" id="CHEBI:46858"/>
        <dbReference type="ChEBI" id="CHEBI:61978"/>
        <dbReference type="ChEBI" id="CHEBI:456216"/>
        <dbReference type="EC" id="2.7.10.2"/>
    </reaction>
</comment>
<evidence type="ECO:0000256" key="7">
    <source>
        <dbReference type="ARBA" id="ARBA00022679"/>
    </source>
</evidence>
<evidence type="ECO:0000256" key="1">
    <source>
        <dbReference type="ARBA" id="ARBA00004429"/>
    </source>
</evidence>
<proteinExistence type="inferred from homology"/>
<dbReference type="Pfam" id="PF13807">
    <property type="entry name" value="GNVR"/>
    <property type="match status" value="1"/>
</dbReference>
<feature type="domain" description="Tyrosine-protein kinase G-rich" evidence="19">
    <location>
        <begin position="386"/>
        <end position="456"/>
    </location>
</feature>
<name>A0A4R1LAZ7_9BACT</name>
<dbReference type="PANTHER" id="PTHR32309:SF13">
    <property type="entry name" value="FERRIC ENTEROBACTIN TRANSPORT PROTEIN FEPE"/>
    <property type="match status" value="1"/>
</dbReference>
<evidence type="ECO:0000256" key="14">
    <source>
        <dbReference type="ARBA" id="ARBA00023137"/>
    </source>
</evidence>
<dbReference type="OrthoDB" id="9794577at2"/>
<dbReference type="InterPro" id="IPR032807">
    <property type="entry name" value="GNVR"/>
</dbReference>
<evidence type="ECO:0000313" key="20">
    <source>
        <dbReference type="EMBL" id="TCK75515.1"/>
    </source>
</evidence>
<dbReference type="AlphaFoldDB" id="A0A4R1LAZ7"/>
<dbReference type="CDD" id="cd05387">
    <property type="entry name" value="BY-kinase"/>
    <property type="match status" value="1"/>
</dbReference>
<evidence type="ECO:0000256" key="15">
    <source>
        <dbReference type="ARBA" id="ARBA00051245"/>
    </source>
</evidence>
<evidence type="ECO:0000256" key="16">
    <source>
        <dbReference type="SAM" id="Phobius"/>
    </source>
</evidence>
<feature type="domain" description="Polysaccharide chain length determinant N-terminal" evidence="17">
    <location>
        <begin position="35"/>
        <end position="120"/>
    </location>
</feature>
<accession>A0A4R1LAZ7</accession>
<keyword evidence="5" id="KW-1003">Cell membrane</keyword>
<dbReference type="InterPro" id="IPR050445">
    <property type="entry name" value="Bact_polysacc_biosynth/exp"/>
</dbReference>
<dbReference type="GO" id="GO:0005886">
    <property type="term" value="C:plasma membrane"/>
    <property type="evidence" value="ECO:0007669"/>
    <property type="project" value="UniProtKB-SubCell"/>
</dbReference>
<evidence type="ECO:0000256" key="2">
    <source>
        <dbReference type="ARBA" id="ARBA00007316"/>
    </source>
</evidence>
<dbReference type="GO" id="GO:0004715">
    <property type="term" value="F:non-membrane spanning protein tyrosine kinase activity"/>
    <property type="evidence" value="ECO:0007669"/>
    <property type="project" value="UniProtKB-EC"/>
</dbReference>
<dbReference type="Gene3D" id="3.40.50.300">
    <property type="entry name" value="P-loop containing nucleotide triphosphate hydrolases"/>
    <property type="match status" value="1"/>
</dbReference>
<comment type="subcellular location">
    <subcellularLocation>
        <location evidence="1">Cell inner membrane</location>
        <topology evidence="1">Multi-pass membrane protein</topology>
    </subcellularLocation>
</comment>
<evidence type="ECO:0000256" key="4">
    <source>
        <dbReference type="ARBA" id="ARBA00011903"/>
    </source>
</evidence>
<comment type="caution">
    <text evidence="20">The sequence shown here is derived from an EMBL/GenBank/DDBJ whole genome shotgun (WGS) entry which is preliminary data.</text>
</comment>
<dbReference type="NCBIfam" id="TIGR01007">
    <property type="entry name" value="eps_fam"/>
    <property type="match status" value="1"/>
</dbReference>
<dbReference type="SUPFAM" id="SSF52540">
    <property type="entry name" value="P-loop containing nucleoside triphosphate hydrolases"/>
    <property type="match status" value="1"/>
</dbReference>
<sequence length="743" mass="81827">MEGPRTTTRVSPAGDMQAELPVNERSILTPGDVRKIFIRRKWLLLAFALIGLGAGVLFLLMSVPLYEATARIDIDPGRSTNIGINDLIEQKLTGGEGSSDRMQTEIRIMQSDSVSMAVINSQDLYHKKPFSKIFKQTPYHGQLTPLQRYLLLLSYHGALKIMVIPSTDVVEIHFSNPDPEVATNVANAIVDAYLERDLKSRFEGTTRVSSWLAQQLTALKGQVEDSQKALAKFQRDNNLIGIDSEGGNLVTDSLRTVNQQLAQAEADRIVKEARYRLAQTRNPELLVSVAPTTVLASLREQQAALLVQAAQLESKYGPDWPRVREIRSQLSQVQRDIDSEINSLTQRFQEEYNAASNTEALMRKRLDATKQEAFRENESSAEFEILKHGAESASDLYDALQIKLKEAGIMAGLNSNNIDVIDRASIPALPISPVKRVDLGVGLAAGLLVGISLSLLLESLDDTIQTSEDAETVSGLTTLAVIPHFRGASKKSSAERDDGRPESLSPDLVAYLEPHSVIAESFRNLRSTILLSAVDTQPKVLLLTSSFAAEGKSTCASNLAISFAQRNARVLLVDTDLRKGTLHIKFRRSNRVGLSTLLSRESGAEAYEQPLADLPNLTVVSRGPVAPNPGEMLGSRSMEELLLQWREQYDHVILDTSPVLAVSDALSLAPQTDAALILVRSGVTRKKALQRVRDQLLRVNARVLGTIVNDVDLRIENYYTYSKSYDYGYKSYGSGYGVVDDDK</sequence>
<feature type="transmembrane region" description="Helical" evidence="16">
    <location>
        <begin position="42"/>
        <end position="66"/>
    </location>
</feature>
<dbReference type="GO" id="GO:0005524">
    <property type="term" value="F:ATP binding"/>
    <property type="evidence" value="ECO:0007669"/>
    <property type="project" value="UniProtKB-KW"/>
</dbReference>